<proteinExistence type="inferred from homology"/>
<feature type="coiled-coil region" evidence="2">
    <location>
        <begin position="78"/>
        <end position="113"/>
    </location>
</feature>
<dbReference type="EMBL" id="JAPDFW010000033">
    <property type="protein sequence ID" value="KAJ5079242.1"/>
    <property type="molecule type" value="Genomic_DNA"/>
</dbReference>
<dbReference type="Proteomes" id="UP001149090">
    <property type="component" value="Unassembled WGS sequence"/>
</dbReference>
<sequence length="355" mass="42302">MSLAEKLKKVQLKQTETKDSSKPDITAKEYDENEIKIYQNKVLDINIEEWLDLIPEFTFKTKLFPLKYEDAELFFQAYELKMKENKELTENIKNQIEKLAENLQKVINEIKQDDPQVFVKSSSRSAKDTGPYQQKFIMEYQAKLKAKKLRDDNDKMISLLEAGYEMLKVKSAKELLMNWVFSERIYQDMFIAIKHKSRFKENFVIRKWVDMDPDMEFRGFVSNGKLTALSQYNHLCFWPRLVQMKSYLEKIIVDYFYSNIQKKLESNFKNYIIDFCVVGEKLDQIWVIELNPFLSTTDGCLFSWENEKSLIENGPFEFRINSKIRSGGKSLMQTSWREIFEKYSNIDNEEDEKKK</sequence>
<evidence type="ECO:0000313" key="5">
    <source>
        <dbReference type="Proteomes" id="UP001149090"/>
    </source>
</evidence>
<feature type="region of interest" description="Disordered" evidence="3">
    <location>
        <begin position="1"/>
        <end position="25"/>
    </location>
</feature>
<dbReference type="PANTHER" id="PTHR15323:SF6">
    <property type="entry name" value="CELL DIVISION CYCLE PROTEIN 123 HOMOLOG"/>
    <property type="match status" value="1"/>
</dbReference>
<evidence type="ECO:0000256" key="1">
    <source>
        <dbReference type="ARBA" id="ARBA00011047"/>
    </source>
</evidence>
<evidence type="ECO:0000313" key="4">
    <source>
        <dbReference type="EMBL" id="KAJ5079242.1"/>
    </source>
</evidence>
<dbReference type="InterPro" id="IPR009772">
    <property type="entry name" value="CDC123"/>
</dbReference>
<dbReference type="Pfam" id="PF07065">
    <property type="entry name" value="D123"/>
    <property type="match status" value="1"/>
</dbReference>
<accession>A0A9Q0RGH9</accession>
<evidence type="ECO:0000256" key="2">
    <source>
        <dbReference type="SAM" id="Coils"/>
    </source>
</evidence>
<dbReference type="OMA" id="VWVIEIN"/>
<protein>
    <submittedName>
        <fullName evidence="4">Cell division cycle protein</fullName>
    </submittedName>
</protein>
<reference evidence="4" key="1">
    <citation type="submission" date="2022-10" db="EMBL/GenBank/DDBJ databases">
        <title>Novel sulphate-reducing endosymbionts in the free-living metamonad Anaeramoeba.</title>
        <authorList>
            <person name="Jerlstrom-Hultqvist J."/>
            <person name="Cepicka I."/>
            <person name="Gallot-Lavallee L."/>
            <person name="Salas-Leiva D."/>
            <person name="Curtis B.A."/>
            <person name="Zahonova K."/>
            <person name="Pipaliya S."/>
            <person name="Dacks J."/>
            <person name="Roger A.J."/>
        </authorList>
    </citation>
    <scope>NUCLEOTIDE SEQUENCE</scope>
    <source>
        <strain evidence="4">BMAN</strain>
    </source>
</reference>
<comment type="similarity">
    <text evidence="1">Belongs to the CDC123 family.</text>
</comment>
<keyword evidence="5" id="KW-1185">Reference proteome</keyword>
<dbReference type="GO" id="GO:0005737">
    <property type="term" value="C:cytoplasm"/>
    <property type="evidence" value="ECO:0007669"/>
    <property type="project" value="TreeGrafter"/>
</dbReference>
<gene>
    <name evidence="4" type="ORF">M0811_04263</name>
</gene>
<dbReference type="GO" id="GO:0051301">
    <property type="term" value="P:cell division"/>
    <property type="evidence" value="ECO:0007669"/>
    <property type="project" value="UniProtKB-KW"/>
</dbReference>
<evidence type="ECO:0000256" key="3">
    <source>
        <dbReference type="SAM" id="MobiDB-lite"/>
    </source>
</evidence>
<dbReference type="PANTHER" id="PTHR15323">
    <property type="entry name" value="D123 PROTEIN"/>
    <property type="match status" value="1"/>
</dbReference>
<keyword evidence="4" id="KW-0131">Cell cycle</keyword>
<keyword evidence="2" id="KW-0175">Coiled coil</keyword>
<feature type="compositionally biased region" description="Basic and acidic residues" evidence="3">
    <location>
        <begin position="15"/>
        <end position="25"/>
    </location>
</feature>
<dbReference type="OrthoDB" id="360540at2759"/>
<dbReference type="AlphaFoldDB" id="A0A9Q0RGH9"/>
<organism evidence="4 5">
    <name type="scientific">Anaeramoeba ignava</name>
    <name type="common">Anaerobic marine amoeba</name>
    <dbReference type="NCBI Taxonomy" id="1746090"/>
    <lineage>
        <taxon>Eukaryota</taxon>
        <taxon>Metamonada</taxon>
        <taxon>Anaeramoebidae</taxon>
        <taxon>Anaeramoeba</taxon>
    </lineage>
</organism>
<keyword evidence="4" id="KW-0132">Cell division</keyword>
<name>A0A9Q0RGH9_ANAIG</name>
<comment type="caution">
    <text evidence="4">The sequence shown here is derived from an EMBL/GenBank/DDBJ whole genome shotgun (WGS) entry which is preliminary data.</text>
</comment>